<dbReference type="SUPFAM" id="SSF81321">
    <property type="entry name" value="Family A G protein-coupled receptor-like"/>
    <property type="match status" value="1"/>
</dbReference>
<dbReference type="PANTHER" id="PTHR23360">
    <property type="entry name" value="G-PROTEIN COUPLED RECEPTORS FAMILY 1 PROFILE DOMAIN-CONTAINING PROTEIN-RELATED"/>
    <property type="match status" value="1"/>
</dbReference>
<dbReference type="InterPro" id="IPR000276">
    <property type="entry name" value="GPCR_Rhodpsn"/>
</dbReference>
<dbReference type="PANTHER" id="PTHR23360:SF5">
    <property type="entry name" value="G-PROTEIN COUPLED RECEPTORS FAMILY 1 PROFILE DOMAIN-CONTAINING PROTEIN"/>
    <property type="match status" value="1"/>
</dbReference>
<reference evidence="7" key="1">
    <citation type="journal article" date="2020" name="Ecol. Evol.">
        <title>Genome structure and content of the rice root-knot nematode (Meloidogyne graminicola).</title>
        <authorList>
            <person name="Phan N.T."/>
            <person name="Danchin E.G.J."/>
            <person name="Klopp C."/>
            <person name="Perfus-Barbeoch L."/>
            <person name="Kozlowski D.K."/>
            <person name="Koutsovoulos G.D."/>
            <person name="Lopez-Roques C."/>
            <person name="Bouchez O."/>
            <person name="Zahm M."/>
            <person name="Besnard G."/>
            <person name="Bellafiore S."/>
        </authorList>
    </citation>
    <scope>NUCLEOTIDE SEQUENCE</scope>
    <source>
        <strain evidence="7">VN-18</strain>
    </source>
</reference>
<feature type="transmembrane region" description="Helical" evidence="5">
    <location>
        <begin position="22"/>
        <end position="50"/>
    </location>
</feature>
<dbReference type="Proteomes" id="UP000605970">
    <property type="component" value="Unassembled WGS sequence"/>
</dbReference>
<dbReference type="GO" id="GO:0004930">
    <property type="term" value="F:G protein-coupled receptor activity"/>
    <property type="evidence" value="ECO:0007669"/>
    <property type="project" value="InterPro"/>
</dbReference>
<keyword evidence="8" id="KW-1185">Reference proteome</keyword>
<evidence type="ECO:0000256" key="5">
    <source>
        <dbReference type="SAM" id="Phobius"/>
    </source>
</evidence>
<dbReference type="InterPro" id="IPR047130">
    <property type="entry name" value="7TM_GPCR_Srsx_nematod"/>
</dbReference>
<accession>A0A8T0A0W8</accession>
<feature type="transmembrane region" description="Helical" evidence="5">
    <location>
        <begin position="62"/>
        <end position="86"/>
    </location>
</feature>
<name>A0A8T0A0W8_9BILA</name>
<evidence type="ECO:0000259" key="6">
    <source>
        <dbReference type="PROSITE" id="PS50262"/>
    </source>
</evidence>
<feature type="domain" description="G-protein coupled receptors family 1 profile" evidence="6">
    <location>
        <begin position="41"/>
        <end position="173"/>
    </location>
</feature>
<feature type="transmembrane region" description="Helical" evidence="5">
    <location>
        <begin position="147"/>
        <end position="171"/>
    </location>
</feature>
<evidence type="ECO:0000256" key="2">
    <source>
        <dbReference type="ARBA" id="ARBA00022692"/>
    </source>
</evidence>
<evidence type="ECO:0000313" key="7">
    <source>
        <dbReference type="EMBL" id="KAF7639681.1"/>
    </source>
</evidence>
<proteinExistence type="predicted"/>
<evidence type="ECO:0000256" key="3">
    <source>
        <dbReference type="ARBA" id="ARBA00022989"/>
    </source>
</evidence>
<evidence type="ECO:0000256" key="4">
    <source>
        <dbReference type="ARBA" id="ARBA00023136"/>
    </source>
</evidence>
<comment type="caution">
    <text evidence="7">The sequence shown here is derived from an EMBL/GenBank/DDBJ whole genome shotgun (WGS) entry which is preliminary data.</text>
</comment>
<dbReference type="OrthoDB" id="5820127at2759"/>
<dbReference type="InterPro" id="IPR019424">
    <property type="entry name" value="7TM_GPCR_Srsx"/>
</dbReference>
<evidence type="ECO:0000313" key="8">
    <source>
        <dbReference type="Proteomes" id="UP000605970"/>
    </source>
</evidence>
<dbReference type="Pfam" id="PF10320">
    <property type="entry name" value="7TM_GPCR_Srsx"/>
    <property type="match status" value="2"/>
</dbReference>
<keyword evidence="4 5" id="KW-0472">Membrane</keyword>
<dbReference type="PROSITE" id="PS50262">
    <property type="entry name" value="G_PROTEIN_RECEP_F1_2"/>
    <property type="match status" value="1"/>
</dbReference>
<dbReference type="EMBL" id="JABEBT010000004">
    <property type="protein sequence ID" value="KAF7639681.1"/>
    <property type="molecule type" value="Genomic_DNA"/>
</dbReference>
<dbReference type="Gene3D" id="1.20.1070.10">
    <property type="entry name" value="Rhodopsin 7-helix transmembrane proteins"/>
    <property type="match status" value="1"/>
</dbReference>
<dbReference type="GO" id="GO:0016020">
    <property type="term" value="C:membrane"/>
    <property type="evidence" value="ECO:0007669"/>
    <property type="project" value="UniProtKB-SubCell"/>
</dbReference>
<gene>
    <name evidence="7" type="ORF">Mgra_00001005</name>
</gene>
<comment type="subcellular location">
    <subcellularLocation>
        <location evidence="1">Membrane</location>
    </subcellularLocation>
</comment>
<organism evidence="7 8">
    <name type="scientific">Meloidogyne graminicola</name>
    <dbReference type="NCBI Taxonomy" id="189291"/>
    <lineage>
        <taxon>Eukaryota</taxon>
        <taxon>Metazoa</taxon>
        <taxon>Ecdysozoa</taxon>
        <taxon>Nematoda</taxon>
        <taxon>Chromadorea</taxon>
        <taxon>Rhabditida</taxon>
        <taxon>Tylenchina</taxon>
        <taxon>Tylenchomorpha</taxon>
        <taxon>Tylenchoidea</taxon>
        <taxon>Meloidogynidae</taxon>
        <taxon>Meloidogyninae</taxon>
        <taxon>Meloidogyne</taxon>
    </lineage>
</organism>
<dbReference type="SMART" id="SM01381">
    <property type="entry name" value="7TM_GPCR_Srsx"/>
    <property type="match status" value="1"/>
</dbReference>
<dbReference type="InterPro" id="IPR017452">
    <property type="entry name" value="GPCR_Rhodpsn_7TM"/>
</dbReference>
<keyword evidence="3 5" id="KW-1133">Transmembrane helix</keyword>
<evidence type="ECO:0000256" key="1">
    <source>
        <dbReference type="ARBA" id="ARBA00004370"/>
    </source>
</evidence>
<feature type="transmembrane region" description="Helical" evidence="5">
    <location>
        <begin position="225"/>
        <end position="248"/>
    </location>
</feature>
<dbReference type="AlphaFoldDB" id="A0A8T0A0W8"/>
<protein>
    <recommendedName>
        <fullName evidence="6">G-protein coupled receptors family 1 profile domain-containing protein</fullName>
    </recommendedName>
</protein>
<keyword evidence="2 5" id="KW-0812">Transmembrane</keyword>
<sequence>MSIIQYNISTDLWYQYFQGKTYILILMYGFRSIIALISIIFNLSIVYVTIKNKSLKSSFNILIALESFFGIFYVSDYFISFILSLIGHPFIKYIPCFWIQILPIIISNDAQLTMILTGFDRFYAVKLPIWYIQMKKRYEVSRGSWTIFMYSGGIVLSVTLMITYILIWYLVLFRKNSTNVINQSKRRIIKSLSIIIILNLIGVFINSSLKQLYNFITVNVITKNFITFINSHMNIIVYSSNAPVLYFFSEKYRKSFNESFPFLLKLNIRSTQIAPAFRVIVTNVTDKAFIYSPREC</sequence>
<feature type="transmembrane region" description="Helical" evidence="5">
    <location>
        <begin position="192"/>
        <end position="213"/>
    </location>
</feature>